<dbReference type="EMBL" id="KK118030">
    <property type="protein sequence ID" value="KFM72022.1"/>
    <property type="molecule type" value="Genomic_DNA"/>
</dbReference>
<feature type="compositionally biased region" description="Polar residues" evidence="6">
    <location>
        <begin position="16"/>
        <end position="28"/>
    </location>
</feature>
<feature type="region of interest" description="Disordered" evidence="6">
    <location>
        <begin position="1"/>
        <end position="36"/>
    </location>
</feature>
<evidence type="ECO:0000256" key="3">
    <source>
        <dbReference type="ARBA" id="ARBA00023015"/>
    </source>
</evidence>
<name>A0A087U3T3_STEMI</name>
<evidence type="ECO:0000256" key="2">
    <source>
        <dbReference type="ARBA" id="ARBA00005330"/>
    </source>
</evidence>
<keyword evidence="5" id="KW-0539">Nucleus</keyword>
<feature type="non-terminal residue" evidence="7">
    <location>
        <position position="359"/>
    </location>
</feature>
<keyword evidence="8" id="KW-1185">Reference proteome</keyword>
<sequence length="359" mass="40543">MRRKIREGNSRGKVQRISNKSKISNNGETQHKINEETKGKFISRAVKNEQDYEDKTLDIKNDVSDWMAKFPYYSSVIADDKVDLLAILDPLKNELKQLLVYSVKKQELLQEESSFSDTLKSKPKKLNQAPQVADIPVVPKDAFLSNFWKFMEVFSGEISAENLSKLKASINTCDADFFNEPRQSLENVNNIAGDRGPIKQNEEKCIDERGFPKGANSSNEVSDGMTLGPLTQRLISCFFEEDHGNQGADVASSMKASASMHSPAKPEFMKSLQLASLFGSADELENQIQKKLAKYGILEDEPKPPEDKVLARLKKLQSELNLVRSKNVNQKMLLLNLAEKEMARQEILKKMQYSESKVC</sequence>
<dbReference type="OrthoDB" id="1232at2759"/>
<dbReference type="AlphaFoldDB" id="A0A087U3T3"/>
<keyword evidence="3" id="KW-0805">Transcription regulation</keyword>
<dbReference type="PANTHER" id="PTHR13556:SF2">
    <property type="entry name" value="TRANSCRIPTIONAL ADAPTER 3"/>
    <property type="match status" value="1"/>
</dbReference>
<dbReference type="Proteomes" id="UP000054359">
    <property type="component" value="Unassembled WGS sequence"/>
</dbReference>
<keyword evidence="4" id="KW-0804">Transcription</keyword>
<evidence type="ECO:0000256" key="4">
    <source>
        <dbReference type="ARBA" id="ARBA00023163"/>
    </source>
</evidence>
<feature type="compositionally biased region" description="Basic and acidic residues" evidence="6">
    <location>
        <begin position="1"/>
        <end position="10"/>
    </location>
</feature>
<evidence type="ECO:0000313" key="7">
    <source>
        <dbReference type="EMBL" id="KFM72022.1"/>
    </source>
</evidence>
<protein>
    <submittedName>
        <fullName evidence="7">Transcriptional adapter 3</fullName>
    </submittedName>
</protein>
<evidence type="ECO:0000256" key="5">
    <source>
        <dbReference type="ARBA" id="ARBA00023242"/>
    </source>
</evidence>
<dbReference type="GO" id="GO:0003713">
    <property type="term" value="F:transcription coactivator activity"/>
    <property type="evidence" value="ECO:0007669"/>
    <property type="project" value="TreeGrafter"/>
</dbReference>
<accession>A0A087U3T3</accession>
<dbReference type="GO" id="GO:0000124">
    <property type="term" value="C:SAGA complex"/>
    <property type="evidence" value="ECO:0007669"/>
    <property type="project" value="TreeGrafter"/>
</dbReference>
<gene>
    <name evidence="7" type="ORF">X975_09186</name>
</gene>
<comment type="subcellular location">
    <subcellularLocation>
        <location evidence="1">Nucleus</location>
    </subcellularLocation>
</comment>
<proteinExistence type="inferred from homology"/>
<evidence type="ECO:0000313" key="8">
    <source>
        <dbReference type="Proteomes" id="UP000054359"/>
    </source>
</evidence>
<evidence type="ECO:0000256" key="1">
    <source>
        <dbReference type="ARBA" id="ARBA00004123"/>
    </source>
</evidence>
<dbReference type="STRING" id="407821.A0A087U3T3"/>
<reference evidence="7 8" key="1">
    <citation type="submission" date="2013-11" db="EMBL/GenBank/DDBJ databases">
        <title>Genome sequencing of Stegodyphus mimosarum.</title>
        <authorList>
            <person name="Bechsgaard J."/>
        </authorList>
    </citation>
    <scope>NUCLEOTIDE SEQUENCE [LARGE SCALE GENOMIC DNA]</scope>
</reference>
<evidence type="ECO:0000256" key="6">
    <source>
        <dbReference type="SAM" id="MobiDB-lite"/>
    </source>
</evidence>
<dbReference type="GO" id="GO:0006357">
    <property type="term" value="P:regulation of transcription by RNA polymerase II"/>
    <property type="evidence" value="ECO:0007669"/>
    <property type="project" value="TreeGrafter"/>
</dbReference>
<dbReference type="InterPro" id="IPR019340">
    <property type="entry name" value="Histone_AcTrfase_su3"/>
</dbReference>
<dbReference type="GO" id="GO:0005634">
    <property type="term" value="C:nucleus"/>
    <property type="evidence" value="ECO:0007669"/>
    <property type="project" value="UniProtKB-SubCell"/>
</dbReference>
<dbReference type="PANTHER" id="PTHR13556">
    <property type="entry name" value="TRANSCRIPTIONAL ADAPTER 3-RELATED"/>
    <property type="match status" value="1"/>
</dbReference>
<organism evidence="7 8">
    <name type="scientific">Stegodyphus mimosarum</name>
    <name type="common">African social velvet spider</name>
    <dbReference type="NCBI Taxonomy" id="407821"/>
    <lineage>
        <taxon>Eukaryota</taxon>
        <taxon>Metazoa</taxon>
        <taxon>Ecdysozoa</taxon>
        <taxon>Arthropoda</taxon>
        <taxon>Chelicerata</taxon>
        <taxon>Arachnida</taxon>
        <taxon>Araneae</taxon>
        <taxon>Araneomorphae</taxon>
        <taxon>Entelegynae</taxon>
        <taxon>Eresoidea</taxon>
        <taxon>Eresidae</taxon>
        <taxon>Stegodyphus</taxon>
    </lineage>
</organism>
<comment type="similarity">
    <text evidence="2">Belongs to the NGG1 family.</text>
</comment>
<dbReference type="Pfam" id="PF10198">
    <property type="entry name" value="Ada3"/>
    <property type="match status" value="1"/>
</dbReference>